<keyword evidence="2" id="KW-0805">Transcription regulation</keyword>
<dbReference type="Gene3D" id="3.40.50.2300">
    <property type="match status" value="1"/>
</dbReference>
<proteinExistence type="predicted"/>
<dbReference type="PANTHER" id="PTHR44591">
    <property type="entry name" value="STRESS RESPONSE REGULATOR PROTEIN 1"/>
    <property type="match status" value="1"/>
</dbReference>
<evidence type="ECO:0000256" key="1">
    <source>
        <dbReference type="ARBA" id="ARBA00022553"/>
    </source>
</evidence>
<dbReference type="RefSeq" id="WP_189424203.1">
    <property type="nucleotide sequence ID" value="NZ_BMZE01000001.1"/>
</dbReference>
<sequence length="177" mass="19547">MLREILFRPVNRRSRRLGDDIGAKPDFAGFQEMAKPARAATILFVDDEEACLALASRAADRAGVRAVVTTDPQNVLLVVRREQPDLVVVDVLMPQFDGWDVLAALRNDVVTRGIPVVMTSVIDQEARALESGARDFVPKPITAEALLRVLAKQEIGSRPAYIDGTVNRAFRLSPERQ</sequence>
<keyword evidence="7" id="KW-1185">Reference proteome</keyword>
<dbReference type="SMART" id="SM00448">
    <property type="entry name" value="REC"/>
    <property type="match status" value="1"/>
</dbReference>
<protein>
    <recommendedName>
        <fullName evidence="5">Response regulatory domain-containing protein</fullName>
    </recommendedName>
</protein>
<dbReference type="InterPro" id="IPR050595">
    <property type="entry name" value="Bact_response_regulator"/>
</dbReference>
<evidence type="ECO:0000259" key="5">
    <source>
        <dbReference type="PROSITE" id="PS50110"/>
    </source>
</evidence>
<evidence type="ECO:0000256" key="4">
    <source>
        <dbReference type="PROSITE-ProRule" id="PRU00169"/>
    </source>
</evidence>
<accession>A0A918VR58</accession>
<organism evidence="6 7">
    <name type="scientific">Devosia pacifica</name>
    <dbReference type="NCBI Taxonomy" id="1335967"/>
    <lineage>
        <taxon>Bacteria</taxon>
        <taxon>Pseudomonadati</taxon>
        <taxon>Pseudomonadota</taxon>
        <taxon>Alphaproteobacteria</taxon>
        <taxon>Hyphomicrobiales</taxon>
        <taxon>Devosiaceae</taxon>
        <taxon>Devosia</taxon>
    </lineage>
</organism>
<dbReference type="GO" id="GO:0000160">
    <property type="term" value="P:phosphorelay signal transduction system"/>
    <property type="evidence" value="ECO:0007669"/>
    <property type="project" value="InterPro"/>
</dbReference>
<reference evidence="6" key="1">
    <citation type="journal article" date="2014" name="Int. J. Syst. Evol. Microbiol.">
        <title>Complete genome sequence of Corynebacterium casei LMG S-19264T (=DSM 44701T), isolated from a smear-ripened cheese.</title>
        <authorList>
            <consortium name="US DOE Joint Genome Institute (JGI-PGF)"/>
            <person name="Walter F."/>
            <person name="Albersmeier A."/>
            <person name="Kalinowski J."/>
            <person name="Ruckert C."/>
        </authorList>
    </citation>
    <scope>NUCLEOTIDE SEQUENCE</scope>
    <source>
        <strain evidence="6">KCTC 32437</strain>
    </source>
</reference>
<dbReference type="SUPFAM" id="SSF52172">
    <property type="entry name" value="CheY-like"/>
    <property type="match status" value="1"/>
</dbReference>
<dbReference type="AlphaFoldDB" id="A0A918VR58"/>
<evidence type="ECO:0000313" key="6">
    <source>
        <dbReference type="EMBL" id="GHA17966.1"/>
    </source>
</evidence>
<evidence type="ECO:0000313" key="7">
    <source>
        <dbReference type="Proteomes" id="UP000646579"/>
    </source>
</evidence>
<feature type="modified residue" description="4-aspartylphosphate" evidence="4">
    <location>
        <position position="90"/>
    </location>
</feature>
<dbReference type="InterPro" id="IPR011006">
    <property type="entry name" value="CheY-like_superfamily"/>
</dbReference>
<keyword evidence="3" id="KW-0804">Transcription</keyword>
<keyword evidence="1 4" id="KW-0597">Phosphoprotein</keyword>
<evidence type="ECO:0000256" key="3">
    <source>
        <dbReference type="ARBA" id="ARBA00023163"/>
    </source>
</evidence>
<dbReference type="InterPro" id="IPR001789">
    <property type="entry name" value="Sig_transdc_resp-reg_receiver"/>
</dbReference>
<evidence type="ECO:0000256" key="2">
    <source>
        <dbReference type="ARBA" id="ARBA00023015"/>
    </source>
</evidence>
<dbReference type="PANTHER" id="PTHR44591:SF3">
    <property type="entry name" value="RESPONSE REGULATORY DOMAIN-CONTAINING PROTEIN"/>
    <property type="match status" value="1"/>
</dbReference>
<dbReference type="EMBL" id="BMZE01000001">
    <property type="protein sequence ID" value="GHA17966.1"/>
    <property type="molecule type" value="Genomic_DNA"/>
</dbReference>
<dbReference type="Proteomes" id="UP000646579">
    <property type="component" value="Unassembled WGS sequence"/>
</dbReference>
<dbReference type="Pfam" id="PF00072">
    <property type="entry name" value="Response_reg"/>
    <property type="match status" value="1"/>
</dbReference>
<comment type="caution">
    <text evidence="6">The sequence shown here is derived from an EMBL/GenBank/DDBJ whole genome shotgun (WGS) entry which is preliminary data.</text>
</comment>
<gene>
    <name evidence="6" type="ORF">GCM10007989_11510</name>
</gene>
<dbReference type="PROSITE" id="PS50110">
    <property type="entry name" value="RESPONSE_REGULATORY"/>
    <property type="match status" value="1"/>
</dbReference>
<feature type="domain" description="Response regulatory" evidence="5">
    <location>
        <begin position="41"/>
        <end position="154"/>
    </location>
</feature>
<reference evidence="6" key="2">
    <citation type="submission" date="2020-09" db="EMBL/GenBank/DDBJ databases">
        <authorList>
            <person name="Sun Q."/>
            <person name="Kim S."/>
        </authorList>
    </citation>
    <scope>NUCLEOTIDE SEQUENCE</scope>
    <source>
        <strain evidence="6">KCTC 32437</strain>
    </source>
</reference>
<name>A0A918VR58_9HYPH</name>